<sequence>MKEKNDSLLKCPMIAICAGEEVEERQKQKKSTHTIAGNHGQRLTAPFSSWIFHSVRQDASSQVSRMRHTFREPAPPPSNPDPAPAVTVLPITCPALAPLYSFLA</sequence>
<reference evidence="2 3" key="1">
    <citation type="submission" date="2019-05" db="EMBL/GenBank/DDBJ databases">
        <title>Another draft genome of Portunus trituberculatus and its Hox gene families provides insights of decapod evolution.</title>
        <authorList>
            <person name="Jeong J.-H."/>
            <person name="Song I."/>
            <person name="Kim S."/>
            <person name="Choi T."/>
            <person name="Kim D."/>
            <person name="Ryu S."/>
            <person name="Kim W."/>
        </authorList>
    </citation>
    <scope>NUCLEOTIDE SEQUENCE [LARGE SCALE GENOMIC DNA]</scope>
    <source>
        <tissue evidence="2">Muscle</tissue>
    </source>
</reference>
<feature type="region of interest" description="Disordered" evidence="1">
    <location>
        <begin position="62"/>
        <end position="85"/>
    </location>
</feature>
<name>A0A5B7F7G8_PORTR</name>
<protein>
    <submittedName>
        <fullName evidence="2">Uncharacterized protein</fullName>
    </submittedName>
</protein>
<organism evidence="2 3">
    <name type="scientific">Portunus trituberculatus</name>
    <name type="common">Swimming crab</name>
    <name type="synonym">Neptunus trituberculatus</name>
    <dbReference type="NCBI Taxonomy" id="210409"/>
    <lineage>
        <taxon>Eukaryota</taxon>
        <taxon>Metazoa</taxon>
        <taxon>Ecdysozoa</taxon>
        <taxon>Arthropoda</taxon>
        <taxon>Crustacea</taxon>
        <taxon>Multicrustacea</taxon>
        <taxon>Malacostraca</taxon>
        <taxon>Eumalacostraca</taxon>
        <taxon>Eucarida</taxon>
        <taxon>Decapoda</taxon>
        <taxon>Pleocyemata</taxon>
        <taxon>Brachyura</taxon>
        <taxon>Eubrachyura</taxon>
        <taxon>Portunoidea</taxon>
        <taxon>Portunidae</taxon>
        <taxon>Portuninae</taxon>
        <taxon>Portunus</taxon>
    </lineage>
</organism>
<evidence type="ECO:0000313" key="2">
    <source>
        <dbReference type="EMBL" id="MPC41266.1"/>
    </source>
</evidence>
<dbReference type="Proteomes" id="UP000324222">
    <property type="component" value="Unassembled WGS sequence"/>
</dbReference>
<evidence type="ECO:0000256" key="1">
    <source>
        <dbReference type="SAM" id="MobiDB-lite"/>
    </source>
</evidence>
<comment type="caution">
    <text evidence="2">The sequence shown here is derived from an EMBL/GenBank/DDBJ whole genome shotgun (WGS) entry which is preliminary data.</text>
</comment>
<evidence type="ECO:0000313" key="3">
    <source>
        <dbReference type="Proteomes" id="UP000324222"/>
    </source>
</evidence>
<accession>A0A5B7F7G8</accession>
<dbReference type="EMBL" id="VSRR010004990">
    <property type="protein sequence ID" value="MPC41266.1"/>
    <property type="molecule type" value="Genomic_DNA"/>
</dbReference>
<gene>
    <name evidence="2" type="ORF">E2C01_034854</name>
</gene>
<proteinExistence type="predicted"/>
<dbReference type="AlphaFoldDB" id="A0A5B7F7G8"/>
<keyword evidence="3" id="KW-1185">Reference proteome</keyword>
<feature type="compositionally biased region" description="Pro residues" evidence="1">
    <location>
        <begin position="73"/>
        <end position="83"/>
    </location>
</feature>